<dbReference type="PANTHER" id="PTHR40761:SF1">
    <property type="entry name" value="CONSERVED INTEGRAL MEMBRANE ALANINE VALINE AND LEUCINE RICH PROTEIN-RELATED"/>
    <property type="match status" value="1"/>
</dbReference>
<feature type="transmembrane region" description="Helical" evidence="1">
    <location>
        <begin position="193"/>
        <end position="214"/>
    </location>
</feature>
<keyword evidence="1" id="KW-0812">Transmembrane</keyword>
<keyword evidence="1" id="KW-1133">Transmembrane helix</keyword>
<dbReference type="Proteomes" id="UP000037179">
    <property type="component" value="Unassembled WGS sequence"/>
</dbReference>
<dbReference type="KEGG" id="nsr:NS506_05800"/>
<keyword evidence="4" id="KW-1185">Reference proteome</keyword>
<evidence type="ECO:0000256" key="1">
    <source>
        <dbReference type="SAM" id="Phobius"/>
    </source>
</evidence>
<feature type="transmembrane region" description="Helical" evidence="1">
    <location>
        <begin position="221"/>
        <end position="238"/>
    </location>
</feature>
<feature type="transmembrane region" description="Helical" evidence="1">
    <location>
        <begin position="317"/>
        <end position="334"/>
    </location>
</feature>
<protein>
    <submittedName>
        <fullName evidence="3">Membrane protein</fullName>
    </submittedName>
</protein>
<dbReference type="AlphaFoldDB" id="A0ABC9Z1S2"/>
<dbReference type="EMBL" id="BBYQ01000116">
    <property type="protein sequence ID" value="GAP31505.1"/>
    <property type="molecule type" value="Genomic_DNA"/>
</dbReference>
<keyword evidence="1" id="KW-0472">Membrane</keyword>
<evidence type="ECO:0000313" key="3">
    <source>
        <dbReference type="EMBL" id="GAP31505.1"/>
    </source>
</evidence>
<gene>
    <name evidence="2" type="ORF">NS506_05800</name>
    <name evidence="3" type="ORF">NSK11_contig00116-0032</name>
</gene>
<feature type="transmembrane region" description="Helical" evidence="1">
    <location>
        <begin position="133"/>
        <end position="152"/>
    </location>
</feature>
<reference evidence="2 5" key="3">
    <citation type="submission" date="2016-10" db="EMBL/GenBank/DDBJ databases">
        <title>Genome sequence of Nocardia seriolae strain EM150506, isolated from Anguila japonica.</title>
        <authorList>
            <person name="Han H.-J."/>
        </authorList>
    </citation>
    <scope>NUCLEOTIDE SEQUENCE [LARGE SCALE GENOMIC DNA]</scope>
    <source>
        <strain evidence="2 5">EM150506</strain>
    </source>
</reference>
<feature type="transmembrane region" description="Helical" evidence="1">
    <location>
        <begin position="284"/>
        <end position="305"/>
    </location>
</feature>
<reference evidence="4" key="1">
    <citation type="submission" date="2015-07" db="EMBL/GenBank/DDBJ databases">
        <title>Nocardia seriolae U-1 whole genome shotgun sequence.</title>
        <authorList>
            <person name="Imajoh M."/>
            <person name="Fukumoto Y."/>
            <person name="Sukeda M."/>
            <person name="Yamane J."/>
            <person name="Yamasaki K."/>
            <person name="Shimizu M."/>
            <person name="Ohnishi K."/>
            <person name="Oshima S."/>
        </authorList>
    </citation>
    <scope>NUCLEOTIDE SEQUENCE [LARGE SCALE GENOMIC DNA]</scope>
    <source>
        <strain evidence="4">U-1</strain>
    </source>
</reference>
<proteinExistence type="predicted"/>
<evidence type="ECO:0000313" key="2">
    <source>
        <dbReference type="EMBL" id="APA99839.1"/>
    </source>
</evidence>
<feature type="transmembrane region" description="Helical" evidence="1">
    <location>
        <begin position="159"/>
        <end position="178"/>
    </location>
</feature>
<dbReference type="PANTHER" id="PTHR40761">
    <property type="entry name" value="CONSERVED INTEGRAL MEMBRANE ALANINE VALINE AND LEUCINE RICH PROTEIN-RELATED"/>
    <property type="match status" value="1"/>
</dbReference>
<dbReference type="EMBL" id="CP017839">
    <property type="protein sequence ID" value="APA99839.1"/>
    <property type="molecule type" value="Genomic_DNA"/>
</dbReference>
<feature type="transmembrane region" description="Helical" evidence="1">
    <location>
        <begin position="63"/>
        <end position="84"/>
    </location>
</feature>
<reference evidence="3 4" key="2">
    <citation type="journal article" date="2016" name="Genome Announc.">
        <title>Draft Genome Sequence of Erythromycin- and Oxytetracycline-Sensitive Nocardia seriolae Strain U-1 (NBRC 110359).</title>
        <authorList>
            <person name="Imajoh M."/>
            <person name="Sukeda M."/>
            <person name="Shimizu M."/>
            <person name="Yamane J."/>
            <person name="Ohnishi K."/>
            <person name="Oshima S."/>
        </authorList>
    </citation>
    <scope>NUCLEOTIDE SEQUENCE [LARGE SCALE GENOMIC DNA]</scope>
    <source>
        <strain evidence="3 4">U-1</strain>
    </source>
</reference>
<organism evidence="3 4">
    <name type="scientific">Nocardia seriolae</name>
    <dbReference type="NCBI Taxonomy" id="37332"/>
    <lineage>
        <taxon>Bacteria</taxon>
        <taxon>Bacillati</taxon>
        <taxon>Actinomycetota</taxon>
        <taxon>Actinomycetes</taxon>
        <taxon>Mycobacteriales</taxon>
        <taxon>Nocardiaceae</taxon>
        <taxon>Nocardia</taxon>
    </lineage>
</organism>
<dbReference type="NCBIfam" id="NF038012">
    <property type="entry name" value="DMT_1"/>
    <property type="match status" value="1"/>
</dbReference>
<evidence type="ECO:0000313" key="4">
    <source>
        <dbReference type="Proteomes" id="UP000037179"/>
    </source>
</evidence>
<sequence>MSLSEERRADVAAFMNRRSDSLLRAMTRLDVEERRGVSRPGCRPRAEEINRCGVGHTGRVGNLPIAAVVCAFIGAVLFAVSAVAQQRAAADVPEGDALLAKLIRNPRWLAGLIGDAGGFGFQVAALALGSVLVVQPILVTALVFALPLAAHYSGRRVTAVMWAQAAALSIALACFLVVGEPTEGVAEAPWHRWMLPLAVLAGLIAAGIAVATTVRVPTLQALLLGGAAGLLFGISAALTENVTQQFGRGIGTAFTGWELYVLVACGMLGLYVQQRGYQVGPLSASLPAFTVAEPLGAAFLGMTVLDERLRSGPVGTAFVAASVVVMCVAAVRLSRAQAAPLLERQAVAD</sequence>
<feature type="transmembrane region" description="Helical" evidence="1">
    <location>
        <begin position="250"/>
        <end position="272"/>
    </location>
</feature>
<accession>A0ABC9Z1S2</accession>
<name>A0ABC9Z1S2_9NOCA</name>
<evidence type="ECO:0000313" key="5">
    <source>
        <dbReference type="Proteomes" id="UP000180166"/>
    </source>
</evidence>
<dbReference type="Proteomes" id="UP000180166">
    <property type="component" value="Chromosome"/>
</dbReference>